<accession>A0A2A7APB3</accession>
<sequence length="70" mass="7804">MSNAVQYPTMATVKDAAAKFGISEYFLRNLCRAGKVRFVCVGNRWLVNMDSLAAYFNEGDDPAELESRHG</sequence>
<dbReference type="Proteomes" id="UP000220005">
    <property type="component" value="Unassembled WGS sequence"/>
</dbReference>
<reference evidence="2 3" key="1">
    <citation type="journal article" date="2017" name="Front. Microbiol.">
        <title>New Insights into the Diversity of the Genus Faecalibacterium.</title>
        <authorList>
            <person name="Benevides L."/>
            <person name="Burman S."/>
            <person name="Martin R."/>
            <person name="Robert V."/>
            <person name="Thomas M."/>
            <person name="Miquel S."/>
            <person name="Chain F."/>
            <person name="Sokol H."/>
            <person name="Bermudez-Humaran L.G."/>
            <person name="Morrison M."/>
            <person name="Langella P."/>
            <person name="Azevedo V.A."/>
            <person name="Chatel J.M."/>
            <person name="Soares S."/>
        </authorList>
    </citation>
    <scope>NUCLEOTIDE SEQUENCE [LARGE SCALE GENOMIC DNA]</scope>
    <source>
        <strain evidence="2 3">CNCM I 4575</strain>
    </source>
</reference>
<gene>
    <name evidence="2" type="ORF">CGS58_10360</name>
</gene>
<dbReference type="AlphaFoldDB" id="A0A2A7APB3"/>
<evidence type="ECO:0000313" key="3">
    <source>
        <dbReference type="Proteomes" id="UP000220005"/>
    </source>
</evidence>
<comment type="caution">
    <text evidence="2">The sequence shown here is derived from an EMBL/GenBank/DDBJ whole genome shotgun (WGS) entry which is preliminary data.</text>
</comment>
<organism evidence="2 3">
    <name type="scientific">Faecalibacterium prausnitzii</name>
    <dbReference type="NCBI Taxonomy" id="853"/>
    <lineage>
        <taxon>Bacteria</taxon>
        <taxon>Bacillati</taxon>
        <taxon>Bacillota</taxon>
        <taxon>Clostridia</taxon>
        <taxon>Eubacteriales</taxon>
        <taxon>Oscillospiraceae</taxon>
        <taxon>Faecalibacterium</taxon>
    </lineage>
</organism>
<dbReference type="EMBL" id="NMTY01000024">
    <property type="protein sequence ID" value="PDX80980.1"/>
    <property type="molecule type" value="Genomic_DNA"/>
</dbReference>
<dbReference type="InterPro" id="IPR041657">
    <property type="entry name" value="HTH_17"/>
</dbReference>
<protein>
    <submittedName>
        <fullName evidence="2">DNA-binding protein</fullName>
    </submittedName>
</protein>
<dbReference type="Pfam" id="PF12728">
    <property type="entry name" value="HTH_17"/>
    <property type="match status" value="1"/>
</dbReference>
<proteinExistence type="predicted"/>
<name>A0A2A7APB3_9FIRM</name>
<keyword evidence="2" id="KW-0238">DNA-binding</keyword>
<feature type="domain" description="Helix-turn-helix" evidence="1">
    <location>
        <begin position="12"/>
        <end position="58"/>
    </location>
</feature>
<evidence type="ECO:0000259" key="1">
    <source>
        <dbReference type="Pfam" id="PF12728"/>
    </source>
</evidence>
<evidence type="ECO:0000313" key="2">
    <source>
        <dbReference type="EMBL" id="PDX80980.1"/>
    </source>
</evidence>
<dbReference type="GO" id="GO:0003677">
    <property type="term" value="F:DNA binding"/>
    <property type="evidence" value="ECO:0007669"/>
    <property type="project" value="UniProtKB-KW"/>
</dbReference>